<dbReference type="Proteomes" id="UP000054537">
    <property type="component" value="Unassembled WGS sequence"/>
</dbReference>
<evidence type="ECO:0000313" key="2">
    <source>
        <dbReference type="Proteomes" id="UP000054537"/>
    </source>
</evidence>
<evidence type="ECO:0000313" key="1">
    <source>
        <dbReference type="EMBL" id="KHD77527.1"/>
    </source>
</evidence>
<protein>
    <submittedName>
        <fullName evidence="1">Uncharacterized protein</fullName>
    </submittedName>
</protein>
<name>A0A0A6XBN6_ACTUT</name>
<keyword evidence="2" id="KW-1185">Reference proteome</keyword>
<sequence length="112" mass="12921">MLAMNNETRLALLRQWWQLPAATRKEVVSLSRSRRRHPDPEVAWVAWRWAETVLPVGAPEPGRLRNILSAIGFWLTLVIEMASAGDPVDAPEPRWLDRRRARRILRLGPPID</sequence>
<comment type="caution">
    <text evidence="1">The sequence shown here is derived from an EMBL/GenBank/DDBJ whole genome shotgun (WGS) entry which is preliminary data.</text>
</comment>
<gene>
    <name evidence="1" type="ORF">MB27_10540</name>
</gene>
<organism evidence="1 2">
    <name type="scientific">Actinoplanes utahensis</name>
    <dbReference type="NCBI Taxonomy" id="1869"/>
    <lineage>
        <taxon>Bacteria</taxon>
        <taxon>Bacillati</taxon>
        <taxon>Actinomycetota</taxon>
        <taxon>Actinomycetes</taxon>
        <taxon>Micromonosporales</taxon>
        <taxon>Micromonosporaceae</taxon>
        <taxon>Actinoplanes</taxon>
    </lineage>
</organism>
<dbReference type="EMBL" id="JRTT01000010">
    <property type="protein sequence ID" value="KHD77527.1"/>
    <property type="molecule type" value="Genomic_DNA"/>
</dbReference>
<dbReference type="STRING" id="1869.MB27_10540"/>
<accession>A0A0A6XBN6</accession>
<dbReference type="AlphaFoldDB" id="A0A0A6XBN6"/>
<reference evidence="1 2" key="1">
    <citation type="submission" date="2014-10" db="EMBL/GenBank/DDBJ databases">
        <title>Draft genome sequence of Actinoplanes utahensis NRRL 12052.</title>
        <authorList>
            <person name="Velasco-Bucheli B."/>
            <person name="del Cerro C."/>
            <person name="Hormigo D."/>
            <person name="Garcia J.L."/>
            <person name="Acebal C."/>
            <person name="Arroyo M."/>
            <person name="de la Mata I."/>
        </authorList>
    </citation>
    <scope>NUCLEOTIDE SEQUENCE [LARGE SCALE GENOMIC DNA]</scope>
    <source>
        <strain evidence="1 2">NRRL 12052</strain>
    </source>
</reference>
<proteinExistence type="predicted"/>